<dbReference type="PANTHER" id="PTHR31228:SF22">
    <property type="entry name" value="CYSTATIN_MONELLIN SUPERFAMILY PROTEIN"/>
    <property type="match status" value="1"/>
</dbReference>
<dbReference type="Pfam" id="PF00031">
    <property type="entry name" value="Cystatin"/>
    <property type="match status" value="1"/>
</dbReference>
<dbReference type="SUPFAM" id="SSF54403">
    <property type="entry name" value="Cystatin/monellin"/>
    <property type="match status" value="1"/>
</dbReference>
<proteinExistence type="predicted"/>
<evidence type="ECO:0000256" key="3">
    <source>
        <dbReference type="SAM" id="MobiDB-lite"/>
    </source>
</evidence>
<reference evidence="5" key="1">
    <citation type="submission" date="2019-07" db="EMBL/GenBank/DDBJ databases">
        <authorList>
            <person name="Dittberner H."/>
        </authorList>
    </citation>
    <scope>NUCLEOTIDE SEQUENCE [LARGE SCALE GENOMIC DNA]</scope>
</reference>
<evidence type="ECO:0000259" key="4">
    <source>
        <dbReference type="Pfam" id="PF00031"/>
    </source>
</evidence>
<feature type="domain" description="Cystatin" evidence="4">
    <location>
        <begin position="75"/>
        <end position="127"/>
    </location>
</feature>
<comment type="caution">
    <text evidence="5">The sequence shown here is derived from an EMBL/GenBank/DDBJ whole genome shotgun (WGS) entry which is preliminary data.</text>
</comment>
<dbReference type="EMBL" id="CABITT030000001">
    <property type="protein sequence ID" value="VVA91145.1"/>
    <property type="molecule type" value="Genomic_DNA"/>
</dbReference>
<accession>A0A565ANY4</accession>
<feature type="compositionally biased region" description="Acidic residues" evidence="3">
    <location>
        <begin position="8"/>
        <end position="17"/>
    </location>
</feature>
<evidence type="ECO:0000256" key="2">
    <source>
        <dbReference type="ARBA" id="ARBA00022704"/>
    </source>
</evidence>
<protein>
    <recommendedName>
        <fullName evidence="4">Cystatin domain-containing protein</fullName>
    </recommendedName>
</protein>
<dbReference type="InterPro" id="IPR000010">
    <property type="entry name" value="Cystatin_dom"/>
</dbReference>
<gene>
    <name evidence="5" type="ORF">ANE_LOCUS1590</name>
</gene>
<feature type="compositionally biased region" description="Low complexity" evidence="3">
    <location>
        <begin position="18"/>
        <end position="27"/>
    </location>
</feature>
<dbReference type="Gene3D" id="3.10.450.10">
    <property type="match status" value="1"/>
</dbReference>
<dbReference type="GO" id="GO:0004869">
    <property type="term" value="F:cysteine-type endopeptidase inhibitor activity"/>
    <property type="evidence" value="ECO:0007669"/>
    <property type="project" value="UniProtKB-KW"/>
</dbReference>
<keyword evidence="6" id="KW-1185">Reference proteome</keyword>
<name>A0A565ANY4_9BRAS</name>
<sequence>MKIIQNMELDEKDDDTSTDSSSSFSYSDFDEDDLRSCNEEFARSGNFDFDFSRVRRTYNFKPVIFNQNCFTYEPDTDEASLERLLKEAIKKCNKEEGTNLELVKVLRANFHPGGGITFYITFEAIDHAHAHDQPKSYQTMIGYLPMDIRVIYVRPKP</sequence>
<feature type="region of interest" description="Disordered" evidence="3">
    <location>
        <begin position="1"/>
        <end position="31"/>
    </location>
</feature>
<keyword evidence="2" id="KW-0789">Thiol protease inhibitor</keyword>
<dbReference type="NCBIfam" id="TIGR01638">
    <property type="entry name" value="Atha_cystat_rel"/>
    <property type="match status" value="1"/>
</dbReference>
<dbReference type="InterPro" id="IPR006525">
    <property type="entry name" value="Cystatin-related_pln"/>
</dbReference>
<dbReference type="InterPro" id="IPR046350">
    <property type="entry name" value="Cystatin_sf"/>
</dbReference>
<dbReference type="PANTHER" id="PTHR31228">
    <property type="entry name" value="CYSTATIN/MONELLIN SUPERFAMILY PROTEIN"/>
    <property type="match status" value="1"/>
</dbReference>
<evidence type="ECO:0000313" key="6">
    <source>
        <dbReference type="Proteomes" id="UP000489600"/>
    </source>
</evidence>
<keyword evidence="1" id="KW-0646">Protease inhibitor</keyword>
<evidence type="ECO:0000313" key="5">
    <source>
        <dbReference type="EMBL" id="VVA91145.1"/>
    </source>
</evidence>
<dbReference type="Proteomes" id="UP000489600">
    <property type="component" value="Unassembled WGS sequence"/>
</dbReference>
<organism evidence="5 6">
    <name type="scientific">Arabis nemorensis</name>
    <dbReference type="NCBI Taxonomy" id="586526"/>
    <lineage>
        <taxon>Eukaryota</taxon>
        <taxon>Viridiplantae</taxon>
        <taxon>Streptophyta</taxon>
        <taxon>Embryophyta</taxon>
        <taxon>Tracheophyta</taxon>
        <taxon>Spermatophyta</taxon>
        <taxon>Magnoliopsida</taxon>
        <taxon>eudicotyledons</taxon>
        <taxon>Gunneridae</taxon>
        <taxon>Pentapetalae</taxon>
        <taxon>rosids</taxon>
        <taxon>malvids</taxon>
        <taxon>Brassicales</taxon>
        <taxon>Brassicaceae</taxon>
        <taxon>Arabideae</taxon>
        <taxon>Arabis</taxon>
    </lineage>
</organism>
<dbReference type="OrthoDB" id="1751856at2759"/>
<dbReference type="AlphaFoldDB" id="A0A565ANY4"/>
<evidence type="ECO:0000256" key="1">
    <source>
        <dbReference type="ARBA" id="ARBA00022690"/>
    </source>
</evidence>